<keyword evidence="6" id="KW-1185">Reference proteome</keyword>
<feature type="transmembrane region" description="Helical" evidence="2">
    <location>
        <begin position="99"/>
        <end position="117"/>
    </location>
</feature>
<dbReference type="EMBL" id="FO203512">
    <property type="protein sequence ID" value="CCK75537.1"/>
    <property type="molecule type" value="Genomic_DNA"/>
</dbReference>
<name>R4YLJ8_OLEAN</name>
<organism evidence="5 6">
    <name type="scientific">Oleispira antarctica RB-8</name>
    <dbReference type="NCBI Taxonomy" id="698738"/>
    <lineage>
        <taxon>Bacteria</taxon>
        <taxon>Pseudomonadati</taxon>
        <taxon>Pseudomonadota</taxon>
        <taxon>Gammaproteobacteria</taxon>
        <taxon>Oceanospirillales</taxon>
        <taxon>Oceanospirillaceae</taxon>
        <taxon>Oleispira</taxon>
    </lineage>
</organism>
<evidence type="ECO:0000313" key="5">
    <source>
        <dbReference type="EMBL" id="CCK75537.1"/>
    </source>
</evidence>
<feature type="compositionally biased region" description="Basic and acidic residues" evidence="1">
    <location>
        <begin position="137"/>
        <end position="149"/>
    </location>
</feature>
<keyword evidence="3" id="KW-0732">Signal</keyword>
<dbReference type="InterPro" id="IPR007379">
    <property type="entry name" value="Tim44-like_dom"/>
</dbReference>
<keyword evidence="2" id="KW-1133">Transmembrane helix</keyword>
<dbReference type="InterPro" id="IPR032710">
    <property type="entry name" value="NTF2-like_dom_sf"/>
</dbReference>
<dbReference type="Gene3D" id="3.10.450.240">
    <property type="match status" value="1"/>
</dbReference>
<dbReference type="Proteomes" id="UP000032749">
    <property type="component" value="Chromosome"/>
</dbReference>
<feature type="domain" description="Tim44-like" evidence="4">
    <location>
        <begin position="166"/>
        <end position="296"/>
    </location>
</feature>
<dbReference type="PATRIC" id="fig|698738.3.peg.1411"/>
<dbReference type="PANTHER" id="PTHR41542:SF1">
    <property type="entry name" value="BLL5807 PROTEIN"/>
    <property type="match status" value="1"/>
</dbReference>
<feature type="signal peptide" evidence="3">
    <location>
        <begin position="1"/>
        <end position="20"/>
    </location>
</feature>
<feature type="region of interest" description="Disordered" evidence="1">
    <location>
        <begin position="124"/>
        <end position="157"/>
    </location>
</feature>
<sequence length="297" mass="32527">MKSKLTLLATLFTAFFLMFAVVSEADAKRFGGGGFGKSFKTSPFASKKAAPAKKDQQQNQAGQKKGGMMGGLMGGLLAGGIFAALLGSGAFEDIQVMDIIIIALLAFLAFKLFKGFMRSKQQAQPRMAADGNNSQRHSFEVPRDADADKNSPVQEQEVSATQATGFNQDEVPFNLPEGFDQQAFIEGSLSHYRTVQESWNKGELDVIEEYVSPELFTALSQQRSKLMVPPQTEIIDLNAEIVRADQAGDSAEISILFRGVCRDNLEKSQDGIFDIWHLQRDLSTENADWVIVGIEAE</sequence>
<dbReference type="Pfam" id="PF04280">
    <property type="entry name" value="Tim44"/>
    <property type="match status" value="1"/>
</dbReference>
<proteinExistence type="predicted"/>
<reference evidence="5 6" key="1">
    <citation type="journal article" date="2013" name="Nat. Commun.">
        <title>Genome sequence and functional genomic analysis of the oil-degrading bacterium Oleispira antarctica.</title>
        <authorList>
            <person name="Kube M."/>
            <person name="Chernikova T.N."/>
            <person name="Al-Ramahi Y."/>
            <person name="Beloqui A."/>
            <person name="Lopez-Cortez N."/>
            <person name="Guazzaroni M.E."/>
            <person name="Heipieper H.J."/>
            <person name="Klages S."/>
            <person name="Kotsyurbenko O.R."/>
            <person name="Langer I."/>
            <person name="Nechitaylo T.Y."/>
            <person name="Lunsdorf H."/>
            <person name="Fernandez M."/>
            <person name="Juarez S."/>
            <person name="Ciordia S."/>
            <person name="Singer A."/>
            <person name="Kagan O."/>
            <person name="Egorova O."/>
            <person name="Petit P.A."/>
            <person name="Stogios P."/>
            <person name="Kim Y."/>
            <person name="Tchigvintsev A."/>
            <person name="Flick R."/>
            <person name="Denaro R."/>
            <person name="Genovese M."/>
            <person name="Albar J.P."/>
            <person name="Reva O.N."/>
            <person name="Martinez-Gomariz M."/>
            <person name="Tran H."/>
            <person name="Ferrer M."/>
            <person name="Savchenko A."/>
            <person name="Yakunin A.F."/>
            <person name="Yakimov M.M."/>
            <person name="Golyshina O.V."/>
            <person name="Reinhardt R."/>
            <person name="Golyshin P.N."/>
        </authorList>
    </citation>
    <scope>NUCLEOTIDE SEQUENCE [LARGE SCALE GENOMIC DNA]</scope>
</reference>
<keyword evidence="2" id="KW-0472">Membrane</keyword>
<keyword evidence="2" id="KW-0812">Transmembrane</keyword>
<evidence type="ECO:0000259" key="4">
    <source>
        <dbReference type="SMART" id="SM00978"/>
    </source>
</evidence>
<dbReference type="PANTHER" id="PTHR41542">
    <property type="entry name" value="BLL5807 PROTEIN"/>
    <property type="match status" value="1"/>
</dbReference>
<gene>
    <name evidence="5" type="ORF">OLEAN_C13610</name>
</gene>
<dbReference type="STRING" id="698738.OLEAN_C13610"/>
<feature type="region of interest" description="Disordered" evidence="1">
    <location>
        <begin position="46"/>
        <end position="65"/>
    </location>
</feature>
<dbReference type="AlphaFoldDB" id="R4YLJ8"/>
<dbReference type="KEGG" id="oai:OLEAN_C13610"/>
<feature type="transmembrane region" description="Helical" evidence="2">
    <location>
        <begin position="68"/>
        <end position="87"/>
    </location>
</feature>
<protein>
    <recommendedName>
        <fullName evidence="4">Tim44-like domain-containing protein</fullName>
    </recommendedName>
</protein>
<dbReference type="SUPFAM" id="SSF54427">
    <property type="entry name" value="NTF2-like"/>
    <property type="match status" value="1"/>
</dbReference>
<dbReference type="OrthoDB" id="5298777at2"/>
<evidence type="ECO:0000313" key="6">
    <source>
        <dbReference type="Proteomes" id="UP000032749"/>
    </source>
</evidence>
<evidence type="ECO:0000256" key="3">
    <source>
        <dbReference type="SAM" id="SignalP"/>
    </source>
</evidence>
<feature type="chain" id="PRO_5004374298" description="Tim44-like domain-containing protein" evidence="3">
    <location>
        <begin position="21"/>
        <end position="297"/>
    </location>
</feature>
<accession>R4YLJ8</accession>
<dbReference type="SMART" id="SM00978">
    <property type="entry name" value="Tim44"/>
    <property type="match status" value="1"/>
</dbReference>
<dbReference type="HOGENOM" id="CLU_052470_1_0_6"/>
<evidence type="ECO:0000256" key="1">
    <source>
        <dbReference type="SAM" id="MobiDB-lite"/>
    </source>
</evidence>
<evidence type="ECO:0000256" key="2">
    <source>
        <dbReference type="SAM" id="Phobius"/>
    </source>
</evidence>